<feature type="compositionally biased region" description="Acidic residues" evidence="1">
    <location>
        <begin position="46"/>
        <end position="61"/>
    </location>
</feature>
<reference evidence="3 4" key="1">
    <citation type="submission" date="2016-09" db="EMBL/GenBank/DDBJ databases">
        <authorList>
            <person name="Capua I."/>
            <person name="De Benedictis P."/>
            <person name="Joannis T."/>
            <person name="Lombin L.H."/>
            <person name="Cattoli G."/>
        </authorList>
    </citation>
    <scope>NUCLEOTIDE SEQUENCE [LARGE SCALE GENOMIC DNA]</scope>
    <source>
        <strain evidence="3 4">GluBS11</strain>
    </source>
</reference>
<dbReference type="STRING" id="1619234.SAMN05421730_100753"/>
<dbReference type="PROSITE" id="PS51257">
    <property type="entry name" value="PROKAR_LIPOPROTEIN"/>
    <property type="match status" value="1"/>
</dbReference>
<dbReference type="OrthoDB" id="2066727at2"/>
<feature type="region of interest" description="Disordered" evidence="1">
    <location>
        <begin position="40"/>
        <end position="65"/>
    </location>
</feature>
<dbReference type="EMBL" id="FMKA01000007">
    <property type="protein sequence ID" value="SCP96934.1"/>
    <property type="molecule type" value="Genomic_DNA"/>
</dbReference>
<feature type="chain" id="PRO_5038923671" description="DUF4352 domain-containing protein" evidence="2">
    <location>
        <begin position="24"/>
        <end position="312"/>
    </location>
</feature>
<keyword evidence="4" id="KW-1185">Reference proteome</keyword>
<keyword evidence="2" id="KW-0732">Signal</keyword>
<dbReference type="AlphaFoldDB" id="A0A1D3TSS9"/>
<dbReference type="Proteomes" id="UP000199315">
    <property type="component" value="Unassembled WGS sequence"/>
</dbReference>
<accession>A0A1D3TSS9</accession>
<proteinExistence type="predicted"/>
<feature type="signal peptide" evidence="2">
    <location>
        <begin position="1"/>
        <end position="23"/>
    </location>
</feature>
<protein>
    <recommendedName>
        <fullName evidence="5">DUF4352 domain-containing protein</fullName>
    </recommendedName>
</protein>
<sequence>MRKKTKWVAVLLSLGLVVSMAMGCGSSDPAEKKDIVTTDKGAAGDEAADEAANDETAEEDAAGSTDVTIEEQVLVDQNGIVIKATEYTTDSIWGDGIKLVIENNSDQNVSVGCKALIVNDYMITDLFVSDIAAGKKANETMYLSSTELEAAGIDSVGQVEVYFHVYDSASYDDIFTTEAVIIQTSEYANMDTTPNDAGTELYNEGGIKIVGKTVDEDSFWGTAILLYIENASGNNVGVQCDNMSINGFMISPYFSCDVYDGKKAFNEITIMDSDLEDNGIESIDEVELQFHVYNVDTYDTIADSDPIKFSAQ</sequence>
<evidence type="ECO:0008006" key="5">
    <source>
        <dbReference type="Google" id="ProtNLM"/>
    </source>
</evidence>
<name>A0A1D3TSS9_9FIRM</name>
<gene>
    <name evidence="3" type="ORF">SAMN05421730_100753</name>
</gene>
<organism evidence="3 4">
    <name type="scientific">Anaerobium acetethylicum</name>
    <dbReference type="NCBI Taxonomy" id="1619234"/>
    <lineage>
        <taxon>Bacteria</taxon>
        <taxon>Bacillati</taxon>
        <taxon>Bacillota</taxon>
        <taxon>Clostridia</taxon>
        <taxon>Lachnospirales</taxon>
        <taxon>Lachnospiraceae</taxon>
        <taxon>Anaerobium</taxon>
    </lineage>
</organism>
<evidence type="ECO:0000256" key="2">
    <source>
        <dbReference type="SAM" id="SignalP"/>
    </source>
</evidence>
<dbReference type="RefSeq" id="WP_091232543.1">
    <property type="nucleotide sequence ID" value="NZ_FMKA01000007.1"/>
</dbReference>
<evidence type="ECO:0000313" key="4">
    <source>
        <dbReference type="Proteomes" id="UP000199315"/>
    </source>
</evidence>
<evidence type="ECO:0000313" key="3">
    <source>
        <dbReference type="EMBL" id="SCP96934.1"/>
    </source>
</evidence>
<evidence type="ECO:0000256" key="1">
    <source>
        <dbReference type="SAM" id="MobiDB-lite"/>
    </source>
</evidence>